<protein>
    <submittedName>
        <fullName evidence="1">Uncharacterized protein</fullName>
    </submittedName>
</protein>
<organism evidence="1 2">
    <name type="scientific">Brachionus plicatilis</name>
    <name type="common">Marine rotifer</name>
    <name type="synonym">Brachionus muelleri</name>
    <dbReference type="NCBI Taxonomy" id="10195"/>
    <lineage>
        <taxon>Eukaryota</taxon>
        <taxon>Metazoa</taxon>
        <taxon>Spiralia</taxon>
        <taxon>Gnathifera</taxon>
        <taxon>Rotifera</taxon>
        <taxon>Eurotatoria</taxon>
        <taxon>Monogononta</taxon>
        <taxon>Pseudotrocha</taxon>
        <taxon>Ploima</taxon>
        <taxon>Brachionidae</taxon>
        <taxon>Brachionus</taxon>
    </lineage>
</organism>
<accession>A0A3M7R7Q1</accession>
<keyword evidence="2" id="KW-1185">Reference proteome</keyword>
<name>A0A3M7R7Q1_BRAPC</name>
<comment type="caution">
    <text evidence="1">The sequence shown here is derived from an EMBL/GenBank/DDBJ whole genome shotgun (WGS) entry which is preliminary data.</text>
</comment>
<dbReference type="AlphaFoldDB" id="A0A3M7R7Q1"/>
<reference evidence="1 2" key="1">
    <citation type="journal article" date="2018" name="Sci. Rep.">
        <title>Genomic signatures of local adaptation to the degree of environmental predictability in rotifers.</title>
        <authorList>
            <person name="Franch-Gras L."/>
            <person name="Hahn C."/>
            <person name="Garcia-Roger E.M."/>
            <person name="Carmona M.J."/>
            <person name="Serra M."/>
            <person name="Gomez A."/>
        </authorList>
    </citation>
    <scope>NUCLEOTIDE SEQUENCE [LARGE SCALE GENOMIC DNA]</scope>
    <source>
        <strain evidence="1">HYR1</strain>
    </source>
</reference>
<dbReference type="EMBL" id="REGN01004083">
    <property type="protein sequence ID" value="RNA19245.1"/>
    <property type="molecule type" value="Genomic_DNA"/>
</dbReference>
<sequence length="120" mass="13788">MALKTVQYCTNSWKDFKLILIFNYMSENKKITFNENTACFLNSASKREYSSPDKLIKAMACKGVTDGFCLLLLNITDEDKVYGIFSDVKKIINSTISSIFLDNVRMAFSLRLSLLFWILN</sequence>
<evidence type="ECO:0000313" key="2">
    <source>
        <dbReference type="Proteomes" id="UP000276133"/>
    </source>
</evidence>
<proteinExistence type="predicted"/>
<gene>
    <name evidence="1" type="ORF">BpHYR1_048100</name>
</gene>
<evidence type="ECO:0000313" key="1">
    <source>
        <dbReference type="EMBL" id="RNA19245.1"/>
    </source>
</evidence>
<dbReference type="Proteomes" id="UP000276133">
    <property type="component" value="Unassembled WGS sequence"/>
</dbReference>